<accession>A0A9D4Y5I9</accession>
<evidence type="ECO:0000256" key="1">
    <source>
        <dbReference type="SAM" id="MobiDB-lite"/>
    </source>
</evidence>
<evidence type="ECO:0000313" key="2">
    <source>
        <dbReference type="EMBL" id="KAI5433391.1"/>
    </source>
</evidence>
<protein>
    <submittedName>
        <fullName evidence="2">Uncharacterized protein</fullName>
    </submittedName>
</protein>
<feature type="compositionally biased region" description="Low complexity" evidence="1">
    <location>
        <begin position="86"/>
        <end position="97"/>
    </location>
</feature>
<dbReference type="Proteomes" id="UP001058974">
    <property type="component" value="Chromosome 2"/>
</dbReference>
<dbReference type="PANTHER" id="PTHR35312">
    <property type="entry name" value="OS07G0641800 PROTEIN"/>
    <property type="match status" value="1"/>
</dbReference>
<evidence type="ECO:0000313" key="3">
    <source>
        <dbReference type="Proteomes" id="UP001058974"/>
    </source>
</evidence>
<gene>
    <name evidence="2" type="ORF">KIW84_020606</name>
</gene>
<dbReference type="PANTHER" id="PTHR35312:SF1">
    <property type="entry name" value="OS07G0641800 PROTEIN"/>
    <property type="match status" value="1"/>
</dbReference>
<name>A0A9D4Y5I9_PEA</name>
<organism evidence="2 3">
    <name type="scientific">Pisum sativum</name>
    <name type="common">Garden pea</name>
    <name type="synonym">Lathyrus oleraceus</name>
    <dbReference type="NCBI Taxonomy" id="3888"/>
    <lineage>
        <taxon>Eukaryota</taxon>
        <taxon>Viridiplantae</taxon>
        <taxon>Streptophyta</taxon>
        <taxon>Embryophyta</taxon>
        <taxon>Tracheophyta</taxon>
        <taxon>Spermatophyta</taxon>
        <taxon>Magnoliopsida</taxon>
        <taxon>eudicotyledons</taxon>
        <taxon>Gunneridae</taxon>
        <taxon>Pentapetalae</taxon>
        <taxon>rosids</taxon>
        <taxon>fabids</taxon>
        <taxon>Fabales</taxon>
        <taxon>Fabaceae</taxon>
        <taxon>Papilionoideae</taxon>
        <taxon>50 kb inversion clade</taxon>
        <taxon>NPAAA clade</taxon>
        <taxon>Hologalegina</taxon>
        <taxon>IRL clade</taxon>
        <taxon>Fabeae</taxon>
        <taxon>Lathyrus</taxon>
    </lineage>
</organism>
<reference evidence="2 3" key="1">
    <citation type="journal article" date="2022" name="Nat. Genet.">
        <title>Improved pea reference genome and pan-genome highlight genomic features and evolutionary characteristics.</title>
        <authorList>
            <person name="Yang T."/>
            <person name="Liu R."/>
            <person name="Luo Y."/>
            <person name="Hu S."/>
            <person name="Wang D."/>
            <person name="Wang C."/>
            <person name="Pandey M.K."/>
            <person name="Ge S."/>
            <person name="Xu Q."/>
            <person name="Li N."/>
            <person name="Li G."/>
            <person name="Huang Y."/>
            <person name="Saxena R.K."/>
            <person name="Ji Y."/>
            <person name="Li M."/>
            <person name="Yan X."/>
            <person name="He Y."/>
            <person name="Liu Y."/>
            <person name="Wang X."/>
            <person name="Xiang C."/>
            <person name="Varshney R.K."/>
            <person name="Ding H."/>
            <person name="Gao S."/>
            <person name="Zong X."/>
        </authorList>
    </citation>
    <scope>NUCLEOTIDE SEQUENCE [LARGE SCALE GENOMIC DNA]</scope>
    <source>
        <strain evidence="2 3">cv. Zhongwan 6</strain>
    </source>
</reference>
<dbReference type="Gramene" id="Psat02G0060600-T1">
    <property type="protein sequence ID" value="KAI5433391.1"/>
    <property type="gene ID" value="KIW84_020606"/>
</dbReference>
<proteinExistence type="predicted"/>
<keyword evidence="3" id="KW-1185">Reference proteome</keyword>
<dbReference type="AlphaFoldDB" id="A0A9D4Y5I9"/>
<dbReference type="EMBL" id="JAMSHJ010000002">
    <property type="protein sequence ID" value="KAI5433391.1"/>
    <property type="molecule type" value="Genomic_DNA"/>
</dbReference>
<sequence>MDESEFQRLLQLFPTVRSRDYTVLLSLSLVSNGVRCTGGRNHLSSARARSYLFRASFRAMPVVGPSIVGLANGPEHLQISEEESSSKQLASGSGSRSAQEELNEWHDAWNEKDRDFENQGINKHDSFWSKLKSEAAKKVGTEEAEKFCQAFQQIHKRLVNEELSLDSARNLVNSS</sequence>
<feature type="region of interest" description="Disordered" evidence="1">
    <location>
        <begin position="78"/>
        <end position="108"/>
    </location>
</feature>
<comment type="caution">
    <text evidence="2">The sequence shown here is derived from an EMBL/GenBank/DDBJ whole genome shotgun (WGS) entry which is preliminary data.</text>
</comment>